<organism evidence="2">
    <name type="scientific">marine metagenome</name>
    <dbReference type="NCBI Taxonomy" id="408172"/>
    <lineage>
        <taxon>unclassified sequences</taxon>
        <taxon>metagenomes</taxon>
        <taxon>ecological metagenomes</taxon>
    </lineage>
</organism>
<dbReference type="EMBL" id="UINC01014658">
    <property type="protein sequence ID" value="SVA62390.1"/>
    <property type="molecule type" value="Genomic_DNA"/>
</dbReference>
<evidence type="ECO:0000256" key="1">
    <source>
        <dbReference type="SAM" id="Phobius"/>
    </source>
</evidence>
<feature type="transmembrane region" description="Helical" evidence="1">
    <location>
        <begin position="6"/>
        <end position="38"/>
    </location>
</feature>
<protein>
    <submittedName>
        <fullName evidence="2">Uncharacterized protein</fullName>
    </submittedName>
</protein>
<keyword evidence="1" id="KW-1133">Transmembrane helix</keyword>
<dbReference type="AlphaFoldDB" id="A0A381XCT6"/>
<feature type="non-terminal residue" evidence="2">
    <location>
        <position position="42"/>
    </location>
</feature>
<sequence length="42" mass="4580">MNWLDFVILGILIASMLWGLKTGIFVAGIYGIAILVGWRISG</sequence>
<proteinExistence type="predicted"/>
<accession>A0A381XCT6</accession>
<keyword evidence="1" id="KW-0812">Transmembrane</keyword>
<evidence type="ECO:0000313" key="2">
    <source>
        <dbReference type="EMBL" id="SVA62390.1"/>
    </source>
</evidence>
<gene>
    <name evidence="2" type="ORF">METZ01_LOCUS115244</name>
</gene>
<name>A0A381XCT6_9ZZZZ</name>
<keyword evidence="1" id="KW-0472">Membrane</keyword>
<reference evidence="2" key="1">
    <citation type="submission" date="2018-05" db="EMBL/GenBank/DDBJ databases">
        <authorList>
            <person name="Lanie J.A."/>
            <person name="Ng W.-L."/>
            <person name="Kazmierczak K.M."/>
            <person name="Andrzejewski T.M."/>
            <person name="Davidsen T.M."/>
            <person name="Wayne K.J."/>
            <person name="Tettelin H."/>
            <person name="Glass J.I."/>
            <person name="Rusch D."/>
            <person name="Podicherti R."/>
            <person name="Tsui H.-C.T."/>
            <person name="Winkler M.E."/>
        </authorList>
    </citation>
    <scope>NUCLEOTIDE SEQUENCE</scope>
</reference>